<evidence type="ECO:0000313" key="3">
    <source>
        <dbReference type="Proteomes" id="UP000199165"/>
    </source>
</evidence>
<keyword evidence="3" id="KW-1185">Reference proteome</keyword>
<name>A0A1I7AJ84_9ACTN</name>
<evidence type="ECO:0000313" key="2">
    <source>
        <dbReference type="EMBL" id="SFT75021.1"/>
    </source>
</evidence>
<proteinExistence type="predicted"/>
<sequence length="103" mass="11452">MIGWLGLSDVPGTGKTHVDQSTRQENVSQPSAHLRAQLGEQTRPSLLPPRKARILRPHTMQLCGFSTWIGIIDFARSETLLATLVLLWASLVRSRLRCTVLPP</sequence>
<dbReference type="EMBL" id="FPAT01000007">
    <property type="protein sequence ID" value="SFT75021.1"/>
    <property type="molecule type" value="Genomic_DNA"/>
</dbReference>
<reference evidence="3" key="1">
    <citation type="submission" date="2016-10" db="EMBL/GenBank/DDBJ databases">
        <authorList>
            <person name="Varghese N."/>
            <person name="Submissions S."/>
        </authorList>
    </citation>
    <scope>NUCLEOTIDE SEQUENCE [LARGE SCALE GENOMIC DNA]</scope>
    <source>
        <strain evidence="3">DSM 45501</strain>
    </source>
</reference>
<dbReference type="AlphaFoldDB" id="A0A1I7AJ84"/>
<evidence type="ECO:0000256" key="1">
    <source>
        <dbReference type="SAM" id="MobiDB-lite"/>
    </source>
</evidence>
<gene>
    <name evidence="2" type="ORF">SAMN04487904_107116</name>
</gene>
<organism evidence="2 3">
    <name type="scientific">Actinopolyspora righensis</name>
    <dbReference type="NCBI Taxonomy" id="995060"/>
    <lineage>
        <taxon>Bacteria</taxon>
        <taxon>Bacillati</taxon>
        <taxon>Actinomycetota</taxon>
        <taxon>Actinomycetes</taxon>
        <taxon>Actinopolysporales</taxon>
        <taxon>Actinopolysporaceae</taxon>
        <taxon>Actinopolyspora</taxon>
        <taxon>Actinopolyspora alba group</taxon>
    </lineage>
</organism>
<protein>
    <submittedName>
        <fullName evidence="2">Uncharacterized protein</fullName>
    </submittedName>
</protein>
<accession>A0A1I7AJ84</accession>
<dbReference type="Proteomes" id="UP000199165">
    <property type="component" value="Unassembled WGS sequence"/>
</dbReference>
<feature type="region of interest" description="Disordered" evidence="1">
    <location>
        <begin position="1"/>
        <end position="31"/>
    </location>
</feature>